<feature type="region of interest" description="Disordered" evidence="3">
    <location>
        <begin position="138"/>
        <end position="170"/>
    </location>
</feature>
<dbReference type="Proteomes" id="UP000887565">
    <property type="component" value="Unplaced"/>
</dbReference>
<dbReference type="PANTHER" id="PTHR13817:SF73">
    <property type="entry name" value="FIBRONECTIN TYPE-III DOMAIN-CONTAINING PROTEIN"/>
    <property type="match status" value="1"/>
</dbReference>
<dbReference type="Pfam" id="PF07679">
    <property type="entry name" value="I-set"/>
    <property type="match status" value="2"/>
</dbReference>
<proteinExistence type="predicted"/>
<protein>
    <submittedName>
        <fullName evidence="6">Ig-like domain-containing protein</fullName>
    </submittedName>
</protein>
<evidence type="ECO:0000259" key="4">
    <source>
        <dbReference type="PROSITE" id="PS50835"/>
    </source>
</evidence>
<keyword evidence="5" id="KW-1185">Reference proteome</keyword>
<dbReference type="OMA" id="VFKHETA"/>
<dbReference type="InterPro" id="IPR036179">
    <property type="entry name" value="Ig-like_dom_sf"/>
</dbReference>
<evidence type="ECO:0000313" key="6">
    <source>
        <dbReference type="WBParaSite" id="nRc.2.0.1.t36051-RA"/>
    </source>
</evidence>
<accession>A0A915KDA8</accession>
<sequence>GPKELKEDRYTKIESSGDNVFKLVILDTTVDDAGLYKVVASNETGTVTSEAKVIVQPVEEKPKIVKGLTNTEALVGNPVYLEIEVVKKPKVVKWYKNGQELMPTKHIIMHSTDDTHYRLIIPEAEQSDQADYRVKVENDVGSDESDARLTIRKSTKPKTPSPPKEPSPVDLLLTVVRGLENKKCTEEDGVFFEVEFSGKPVDVK</sequence>
<keyword evidence="1" id="KW-0677">Repeat</keyword>
<dbReference type="InterPro" id="IPR013098">
    <property type="entry name" value="Ig_I-set"/>
</dbReference>
<evidence type="ECO:0000313" key="5">
    <source>
        <dbReference type="Proteomes" id="UP000887565"/>
    </source>
</evidence>
<keyword evidence="2" id="KW-0393">Immunoglobulin domain</keyword>
<dbReference type="PANTHER" id="PTHR13817">
    <property type="entry name" value="TITIN"/>
    <property type="match status" value="1"/>
</dbReference>
<evidence type="ECO:0000256" key="1">
    <source>
        <dbReference type="ARBA" id="ARBA00022737"/>
    </source>
</evidence>
<dbReference type="WBParaSite" id="nRc.2.0.1.t36051-RA">
    <property type="protein sequence ID" value="nRc.2.0.1.t36051-RA"/>
    <property type="gene ID" value="nRc.2.0.1.g36051"/>
</dbReference>
<dbReference type="PROSITE" id="PS50835">
    <property type="entry name" value="IG_LIKE"/>
    <property type="match status" value="1"/>
</dbReference>
<dbReference type="InterPro" id="IPR007110">
    <property type="entry name" value="Ig-like_dom"/>
</dbReference>
<dbReference type="SMART" id="SM00409">
    <property type="entry name" value="IG"/>
    <property type="match status" value="2"/>
</dbReference>
<name>A0A915KDA8_ROMCU</name>
<dbReference type="InterPro" id="IPR003599">
    <property type="entry name" value="Ig_sub"/>
</dbReference>
<dbReference type="SUPFAM" id="SSF48726">
    <property type="entry name" value="Immunoglobulin"/>
    <property type="match status" value="2"/>
</dbReference>
<dbReference type="Gene3D" id="2.60.40.10">
    <property type="entry name" value="Immunoglobulins"/>
    <property type="match status" value="2"/>
</dbReference>
<evidence type="ECO:0000256" key="2">
    <source>
        <dbReference type="ARBA" id="ARBA00023319"/>
    </source>
</evidence>
<evidence type="ECO:0000256" key="3">
    <source>
        <dbReference type="SAM" id="MobiDB-lite"/>
    </source>
</evidence>
<dbReference type="AlphaFoldDB" id="A0A915KDA8"/>
<dbReference type="InterPro" id="IPR013783">
    <property type="entry name" value="Ig-like_fold"/>
</dbReference>
<dbReference type="InterPro" id="IPR050964">
    <property type="entry name" value="Striated_Muscle_Regulatory"/>
</dbReference>
<dbReference type="FunFam" id="2.60.40.10:FF:000107">
    <property type="entry name" value="Myosin, light chain kinase a"/>
    <property type="match status" value="1"/>
</dbReference>
<organism evidence="5 6">
    <name type="scientific">Romanomermis culicivorax</name>
    <name type="common">Nematode worm</name>
    <dbReference type="NCBI Taxonomy" id="13658"/>
    <lineage>
        <taxon>Eukaryota</taxon>
        <taxon>Metazoa</taxon>
        <taxon>Ecdysozoa</taxon>
        <taxon>Nematoda</taxon>
        <taxon>Enoplea</taxon>
        <taxon>Dorylaimia</taxon>
        <taxon>Mermithida</taxon>
        <taxon>Mermithoidea</taxon>
        <taxon>Mermithidae</taxon>
        <taxon>Romanomermis</taxon>
    </lineage>
</organism>
<feature type="domain" description="Ig-like" evidence="4">
    <location>
        <begin position="62"/>
        <end position="150"/>
    </location>
</feature>
<reference evidence="6" key="1">
    <citation type="submission" date="2022-11" db="UniProtKB">
        <authorList>
            <consortium name="WormBaseParasite"/>
        </authorList>
    </citation>
    <scope>IDENTIFICATION</scope>
</reference>